<dbReference type="InterPro" id="IPR036514">
    <property type="entry name" value="SGNH_hydro_sf"/>
</dbReference>
<protein>
    <submittedName>
        <fullName evidence="2">Uncharacterized protein</fullName>
    </submittedName>
</protein>
<dbReference type="EMBL" id="MJGC01000097">
    <property type="protein sequence ID" value="OEJ73236.1"/>
    <property type="molecule type" value="Genomic_DNA"/>
</dbReference>
<keyword evidence="1" id="KW-0472">Membrane</keyword>
<evidence type="ECO:0000313" key="2">
    <source>
        <dbReference type="EMBL" id="OEJ73236.1"/>
    </source>
</evidence>
<feature type="transmembrane region" description="Helical" evidence="1">
    <location>
        <begin position="20"/>
        <end position="40"/>
    </location>
</feature>
<evidence type="ECO:0000256" key="1">
    <source>
        <dbReference type="SAM" id="Phobius"/>
    </source>
</evidence>
<gene>
    <name evidence="2" type="ORF">BH720_20940</name>
</gene>
<dbReference type="RefSeq" id="WP_069969167.1">
    <property type="nucleotide sequence ID" value="NZ_CM124774.1"/>
</dbReference>
<organism evidence="2">
    <name type="scientific">Desertifilum tharense IPPAS B-1220</name>
    <dbReference type="NCBI Taxonomy" id="1781255"/>
    <lineage>
        <taxon>Bacteria</taxon>
        <taxon>Bacillati</taxon>
        <taxon>Cyanobacteriota</taxon>
        <taxon>Cyanophyceae</taxon>
        <taxon>Desertifilales</taxon>
        <taxon>Desertifilaceae</taxon>
        <taxon>Desertifilum</taxon>
    </lineage>
</organism>
<name>A0A1E5QEX6_9CYAN</name>
<reference evidence="2" key="1">
    <citation type="submission" date="2016-09" db="EMBL/GenBank/DDBJ databases">
        <title>Draft genome of thermotolerant cyanobacterium Desertifilum sp. strain IPPAS B-1220.</title>
        <authorList>
            <person name="Sinetova M.A."/>
            <person name="Bolakhan K."/>
            <person name="Zayadan B.K."/>
            <person name="Mironov K.S."/>
            <person name="Ustinova V."/>
            <person name="Kupriyanova E.V."/>
            <person name="Sidorov R.A."/>
            <person name="Skrypnik A.N."/>
            <person name="Gogoleva N.E."/>
            <person name="Gogolev Y.V."/>
            <person name="Los D.A."/>
        </authorList>
    </citation>
    <scope>NUCLEOTIDE SEQUENCE [LARGE SCALE GENOMIC DNA]</scope>
    <source>
        <strain evidence="2">IPPAS B-1220</strain>
    </source>
</reference>
<keyword evidence="1" id="KW-1133">Transmembrane helix</keyword>
<keyword evidence="1" id="KW-0812">Transmembrane</keyword>
<comment type="caution">
    <text evidence="2">The sequence shown here is derived from an EMBL/GenBank/DDBJ whole genome shotgun (WGS) entry which is preliminary data.</text>
</comment>
<sequence>MSEKSLNWLKKSQSTLQIIFINLVILGFLIEGISTVFYWLKFNQIYYTRHREEASQNQGNIEILNQTGIRLEESINERLHPFLGYIYKPGVIFRGFEFQTEIAGNNYGFASPHNYPLIKQNENQVIVGVFGGSVASHYATQELEENVLIPALKQLPDYRQKEIIVLNFAQGGYKQPQQLLALSYFMSLGQKFDIVINIDGFNEVALAHVNAQENVEIAMPSAQHVLPLVSLATNRFSRKELASALKIQTYKDQLRQGLDAIETCRLASCYTYYFTRNQILVRQYQKELQVFDANRTTPTTDSNSLIYINTRNSQSADFQQMAQLWATASIQMKQLVEGQGGRYFQFLQPNQYLTTQRRLTPEEQNTAIRPDHPYAPGVKQGYPQLLQQSDRLKQNGVNFFNALTVLDAEPSTVYIDDCCHYNRLGRRIFANYIAQSIVQTLK</sequence>
<proteinExistence type="predicted"/>
<dbReference type="Gene3D" id="3.40.50.1110">
    <property type="entry name" value="SGNH hydrolase"/>
    <property type="match status" value="1"/>
</dbReference>
<dbReference type="AlphaFoldDB" id="A0A1E5QEX6"/>
<accession>A0A1E5QEX6</accession>